<gene>
    <name evidence="3" type="ORF">Cgig2_010446</name>
    <name evidence="4" type="ORF">Cgig2_031904</name>
</gene>
<dbReference type="AlphaFoldDB" id="A0A9Q1KSC9"/>
<reference evidence="4" key="1">
    <citation type="submission" date="2022-04" db="EMBL/GenBank/DDBJ databases">
        <title>Carnegiea gigantea Genome sequencing and assembly v2.</title>
        <authorList>
            <person name="Copetti D."/>
            <person name="Sanderson M.J."/>
            <person name="Burquez A."/>
            <person name="Wojciechowski M.F."/>
        </authorList>
    </citation>
    <scope>NUCLEOTIDE SEQUENCE</scope>
    <source>
        <strain evidence="4">SGP5-SGP5p</strain>
        <tissue evidence="4">Aerial part</tissue>
    </source>
</reference>
<feature type="compositionally biased region" description="Polar residues" evidence="2">
    <location>
        <begin position="52"/>
        <end position="63"/>
    </location>
</feature>
<evidence type="ECO:0000313" key="3">
    <source>
        <dbReference type="EMBL" id="KAJ8434236.1"/>
    </source>
</evidence>
<protein>
    <submittedName>
        <fullName evidence="4">Uncharacterized protein</fullName>
    </submittedName>
</protein>
<dbReference type="EMBL" id="JAKOGI010000032">
    <property type="protein sequence ID" value="KAJ8448180.1"/>
    <property type="molecule type" value="Genomic_DNA"/>
</dbReference>
<evidence type="ECO:0000313" key="5">
    <source>
        <dbReference type="Proteomes" id="UP001153076"/>
    </source>
</evidence>
<keyword evidence="1" id="KW-0175">Coiled coil</keyword>
<dbReference type="Proteomes" id="UP001153076">
    <property type="component" value="Unassembled WGS sequence"/>
</dbReference>
<name>A0A9Q1KSC9_9CARY</name>
<evidence type="ECO:0000313" key="4">
    <source>
        <dbReference type="EMBL" id="KAJ8448180.1"/>
    </source>
</evidence>
<proteinExistence type="predicted"/>
<organism evidence="4 5">
    <name type="scientific">Carnegiea gigantea</name>
    <dbReference type="NCBI Taxonomy" id="171969"/>
    <lineage>
        <taxon>Eukaryota</taxon>
        <taxon>Viridiplantae</taxon>
        <taxon>Streptophyta</taxon>
        <taxon>Embryophyta</taxon>
        <taxon>Tracheophyta</taxon>
        <taxon>Spermatophyta</taxon>
        <taxon>Magnoliopsida</taxon>
        <taxon>eudicotyledons</taxon>
        <taxon>Gunneridae</taxon>
        <taxon>Pentapetalae</taxon>
        <taxon>Caryophyllales</taxon>
        <taxon>Cactineae</taxon>
        <taxon>Cactaceae</taxon>
        <taxon>Cactoideae</taxon>
        <taxon>Echinocereeae</taxon>
        <taxon>Carnegiea</taxon>
    </lineage>
</organism>
<keyword evidence="5" id="KW-1185">Reference proteome</keyword>
<dbReference type="OrthoDB" id="633301at2759"/>
<feature type="compositionally biased region" description="Basic residues" evidence="2">
    <location>
        <begin position="1"/>
        <end position="18"/>
    </location>
</feature>
<evidence type="ECO:0000256" key="2">
    <source>
        <dbReference type="SAM" id="MobiDB-lite"/>
    </source>
</evidence>
<evidence type="ECO:0000256" key="1">
    <source>
        <dbReference type="SAM" id="Coils"/>
    </source>
</evidence>
<comment type="caution">
    <text evidence="4">The sequence shown here is derived from an EMBL/GenBank/DDBJ whole genome shotgun (WGS) entry which is preliminary data.</text>
</comment>
<feature type="compositionally biased region" description="Polar residues" evidence="2">
    <location>
        <begin position="26"/>
        <end position="40"/>
    </location>
</feature>
<feature type="compositionally biased region" description="Basic and acidic residues" evidence="2">
    <location>
        <begin position="41"/>
        <end position="51"/>
    </location>
</feature>
<feature type="region of interest" description="Disordered" evidence="2">
    <location>
        <begin position="1"/>
        <end position="63"/>
    </location>
</feature>
<dbReference type="EMBL" id="JAKOGI010000489">
    <property type="protein sequence ID" value="KAJ8434236.1"/>
    <property type="molecule type" value="Genomic_DNA"/>
</dbReference>
<sequence length="420" mass="47243">MEDEKKKRKNKKKKKNKQQAKAATEDTASNAGDTSSSEQSHVLESKDHLSRSVDSNGGVTDNGSIKIVEDKVDRNAQIMSSFVSSDIEKQNWLQEEARLSEMIKKLLYEKDLHMQRQSDLEVKIKQLQSENNSRHQKEVNLEQRISQLLQEKASLSSEEERVRHMEKEKALLLEKENSGKEMITVLSNENTRLRKQVVELEGAKNNLSQQNRQLIDNISILQSRIQDFERNLASAQSSGNVQKEVSDKEVLNAQIEASCALVEKLVAENAELVEKVNELYMELGRRNVMASVVIPDYAIVRDPVSGSGEDISSSAKSFERFEKVPFRDDQLLVSDDMDSDYAHIAWHPSGTAVSGEIVQIPLDENEAHDMEAQRLLSQENESVPLIDAPLIGAPFRLISAVARYVSGADLVNRDSSDSQQ</sequence>
<feature type="coiled-coil region" evidence="1">
    <location>
        <begin position="110"/>
        <end position="238"/>
    </location>
</feature>
<accession>A0A9Q1KSC9</accession>